<dbReference type="eggNOG" id="ENOG502RJ04">
    <property type="taxonomic scope" value="Eukaryota"/>
</dbReference>
<protein>
    <submittedName>
        <fullName evidence="2">Uncharacterized protein</fullName>
    </submittedName>
</protein>
<dbReference type="SUPFAM" id="SSF48371">
    <property type="entry name" value="ARM repeat"/>
    <property type="match status" value="1"/>
</dbReference>
<feature type="compositionally biased region" description="Acidic residues" evidence="1">
    <location>
        <begin position="1218"/>
        <end position="1229"/>
    </location>
</feature>
<dbReference type="InParanoid" id="A9URK3"/>
<dbReference type="EMBL" id="CH991544">
    <property type="protein sequence ID" value="EDQ92257.1"/>
    <property type="molecule type" value="Genomic_DNA"/>
</dbReference>
<evidence type="ECO:0000313" key="3">
    <source>
        <dbReference type="Proteomes" id="UP000001357"/>
    </source>
</evidence>
<keyword evidence="3" id="KW-1185">Reference proteome</keyword>
<dbReference type="RefSeq" id="XP_001743543.1">
    <property type="nucleotide sequence ID" value="XM_001743491.1"/>
</dbReference>
<dbReference type="PANTHER" id="PTHR36910:SF8">
    <property type="match status" value="1"/>
</dbReference>
<dbReference type="GeneID" id="5888741"/>
<name>A9URK3_MONBE</name>
<feature type="compositionally biased region" description="Polar residues" evidence="1">
    <location>
        <begin position="683"/>
        <end position="699"/>
    </location>
</feature>
<organism evidence="2 3">
    <name type="scientific">Monosiga brevicollis</name>
    <name type="common">Choanoflagellate</name>
    <dbReference type="NCBI Taxonomy" id="81824"/>
    <lineage>
        <taxon>Eukaryota</taxon>
        <taxon>Choanoflagellata</taxon>
        <taxon>Craspedida</taxon>
        <taxon>Salpingoecidae</taxon>
        <taxon>Monosiga</taxon>
    </lineage>
</organism>
<accession>A9URK3</accession>
<dbReference type="KEGG" id="mbr:MONBRDRAFT_23233"/>
<proteinExistence type="predicted"/>
<feature type="region of interest" description="Disordered" evidence="1">
    <location>
        <begin position="1213"/>
        <end position="1235"/>
    </location>
</feature>
<dbReference type="PANTHER" id="PTHR36910">
    <property type="match status" value="1"/>
</dbReference>
<feature type="region of interest" description="Disordered" evidence="1">
    <location>
        <begin position="586"/>
        <end position="639"/>
    </location>
</feature>
<dbReference type="Proteomes" id="UP000001357">
    <property type="component" value="Unassembled WGS sequence"/>
</dbReference>
<evidence type="ECO:0000256" key="1">
    <source>
        <dbReference type="SAM" id="MobiDB-lite"/>
    </source>
</evidence>
<evidence type="ECO:0000313" key="2">
    <source>
        <dbReference type="EMBL" id="EDQ92257.1"/>
    </source>
</evidence>
<feature type="compositionally biased region" description="Polar residues" evidence="1">
    <location>
        <begin position="598"/>
        <end position="612"/>
    </location>
</feature>
<sequence>MGAAVRAVCDLNLAQPQLARERVIIKRLFSALRTEDSEESNDELDRASPLGPNFASKPLSTTSQLAPHLLLDMCADAHGSELTAKTLGHLLLALFVLGHDRTAMPDALLQGPKGTVLGQRRGSLSALTGRPRPQVESDAEAVQMMKAFIDAILRALMRLPISLDIAQAMCIAMVEARAFATARQYVASYCLEWCQRGLTAGAELNSQVSDAVEQLLLLCVTDVWSAIRKASAVRMGNVLGQFTLAQLLKFYEALVEACEEESTWQEVDGALLGIANLLRKFVWVPFTTLKPDMRKRLSDDSGAMTGARRSGDAQFLLCYGSDVLPHGLPSIIEETLPKICNHLLKHQQLTVRENASKAFAGYLSRSKVERGLVVLDDLVAKLQHLDDEDRYRYLPHFEAEGLLDVCVTIIKQLPPGFLLPNWPAYFRTFKFYLGHPASTVRQACSLVFKHIIARDASNPIISKLVLQGLTAHWPVKTAVSAVAEAPLPSLAWEAKEGRLLAYDLILRFLISNHINYLFPTMLMDHQYAIFTPGQLAAPIARPARLLDKMFLRPLRGHSRPTSQHGDRGDAPLTASFDLLTRLRSPPAVLTSGGGSQPRLGNSRFSLSPSRTTAPALPNGGSSARNDLSPLLGKQDGPMRRARGISVGSQGSHANMTGVMVSPRLQRRSVGRRPTQRSKFLNKSLQEAQTTDTAQPFTSPSRKKRLQATFSLLAATDVAPSSLIMQLRDLDLQLDETTVAGSVGRSSFEAWASPARFVDQAEGVMMSPISGDLDSQSRPNTPRRHRRRSSVTLDLPVWVDTSRFCELPDVLFSIAAQTFECMHLEQFELQRMAAAILPLLSDVIRWFHYPCLDAILGASLMQHDNAVVRPAALMLRHSLGHLAWLRHYTSQHRELSLECQQETREVMTNVLASFNANAKALLELLDSCRRHFDLLSIEVIELSIMALAVVPPGELDMGAALAHEAVQALCAIHARAFPDSPFSDMPEAYEDLKFEFEGPLSCLNGVLAGLSDATRARRVCKRVYETAASYLPAFVDACEVGWAQPLLAPLLHIHGLPGMDDFAAKALFDALCRLLDKMGARYHTKPSAVPHTHGSPVSIHVDDVLADTSDGGSEATMTSSDRQAVQDAVALVEQQILLWLDKKGEDAVVLRRSFELALLCILIDCNEDFSLELLQFLANLVRRNRPSEREVRVQTLGARLSEIAVSGAGLDVSLPTVTESDDDSDSDDDALQSSLNRSGMGKKIAGVCACIQRVPGDNDESDGWDSWDEEEKHDAALLKLAKDYTMHMSLALEAAYLSQRTGFDFESQLEMLSPMEASQLRWALQTAGGPALSSGAIRETRTAARRISIV</sequence>
<dbReference type="InterPro" id="IPR016024">
    <property type="entry name" value="ARM-type_fold"/>
</dbReference>
<feature type="region of interest" description="Disordered" evidence="1">
    <location>
        <begin position="767"/>
        <end position="786"/>
    </location>
</feature>
<feature type="region of interest" description="Disordered" evidence="1">
    <location>
        <begin position="683"/>
        <end position="702"/>
    </location>
</feature>
<reference evidence="2 3" key="1">
    <citation type="journal article" date="2008" name="Nature">
        <title>The genome of the choanoflagellate Monosiga brevicollis and the origin of metazoans.</title>
        <authorList>
            <consortium name="JGI Sequencing"/>
            <person name="King N."/>
            <person name="Westbrook M.J."/>
            <person name="Young S.L."/>
            <person name="Kuo A."/>
            <person name="Abedin M."/>
            <person name="Chapman J."/>
            <person name="Fairclough S."/>
            <person name="Hellsten U."/>
            <person name="Isogai Y."/>
            <person name="Letunic I."/>
            <person name="Marr M."/>
            <person name="Pincus D."/>
            <person name="Putnam N."/>
            <person name="Rokas A."/>
            <person name="Wright K.J."/>
            <person name="Zuzow R."/>
            <person name="Dirks W."/>
            <person name="Good M."/>
            <person name="Goodstein D."/>
            <person name="Lemons D."/>
            <person name="Li W."/>
            <person name="Lyons J.B."/>
            <person name="Morris A."/>
            <person name="Nichols S."/>
            <person name="Richter D.J."/>
            <person name="Salamov A."/>
            <person name="Bork P."/>
            <person name="Lim W.A."/>
            <person name="Manning G."/>
            <person name="Miller W.T."/>
            <person name="McGinnis W."/>
            <person name="Shapiro H."/>
            <person name="Tjian R."/>
            <person name="Grigoriev I.V."/>
            <person name="Rokhsar D."/>
        </authorList>
    </citation>
    <scope>NUCLEOTIDE SEQUENCE [LARGE SCALE GENOMIC DNA]</scope>
    <source>
        <strain evidence="3">MX1 / ATCC 50154</strain>
    </source>
</reference>
<gene>
    <name evidence="2" type="ORF">MONBRDRAFT_23233</name>
</gene>
<feature type="region of interest" description="Disordered" evidence="1">
    <location>
        <begin position="36"/>
        <end position="58"/>
    </location>
</feature>